<organism evidence="1 2">
    <name type="scientific">Brassica cretica</name>
    <name type="common">Mustard</name>
    <dbReference type="NCBI Taxonomy" id="69181"/>
    <lineage>
        <taxon>Eukaryota</taxon>
        <taxon>Viridiplantae</taxon>
        <taxon>Streptophyta</taxon>
        <taxon>Embryophyta</taxon>
        <taxon>Tracheophyta</taxon>
        <taxon>Spermatophyta</taxon>
        <taxon>Magnoliopsida</taxon>
        <taxon>eudicotyledons</taxon>
        <taxon>Gunneridae</taxon>
        <taxon>Pentapetalae</taxon>
        <taxon>rosids</taxon>
        <taxon>malvids</taxon>
        <taxon>Brassicales</taxon>
        <taxon>Brassicaceae</taxon>
        <taxon>Brassiceae</taxon>
        <taxon>Brassica</taxon>
    </lineage>
</organism>
<evidence type="ECO:0008006" key="3">
    <source>
        <dbReference type="Google" id="ProtNLM"/>
    </source>
</evidence>
<sequence>MRNIQLMGMQNLRRRETALHSKVKGLRWVMENMLQHMSCQSFRTDCKNSIAMIKDPQAWLSFATELEATKTLKICFPDFKIVHIPMAQNVISDSLAKIARSLHRDFVTLDVLFQSGYPDHLKFE</sequence>
<evidence type="ECO:0000313" key="1">
    <source>
        <dbReference type="EMBL" id="KAF3558239.1"/>
    </source>
</evidence>
<reference evidence="1" key="1">
    <citation type="submission" date="2019-12" db="EMBL/GenBank/DDBJ databases">
        <title>Genome sequencing and annotation of Brassica cretica.</title>
        <authorList>
            <person name="Studholme D.J."/>
            <person name="Sarris P."/>
        </authorList>
    </citation>
    <scope>NUCLEOTIDE SEQUENCE</scope>
    <source>
        <strain evidence="1">PFS-109/04</strain>
        <tissue evidence="1">Leaf</tissue>
    </source>
</reference>
<proteinExistence type="predicted"/>
<protein>
    <recommendedName>
        <fullName evidence="3">RNase H type-1 domain-containing protein</fullName>
    </recommendedName>
</protein>
<evidence type="ECO:0000313" key="2">
    <source>
        <dbReference type="Proteomes" id="UP000712600"/>
    </source>
</evidence>
<comment type="caution">
    <text evidence="1">The sequence shown here is derived from an EMBL/GenBank/DDBJ whole genome shotgun (WGS) entry which is preliminary data.</text>
</comment>
<accession>A0A8S9R4L8</accession>
<gene>
    <name evidence="1" type="ORF">F2Q69_00014086</name>
</gene>
<dbReference type="AlphaFoldDB" id="A0A8S9R4L8"/>
<name>A0A8S9R4L8_BRACR</name>
<dbReference type="Proteomes" id="UP000712600">
    <property type="component" value="Unassembled WGS sequence"/>
</dbReference>
<dbReference type="EMBL" id="QGKX02000996">
    <property type="protein sequence ID" value="KAF3558239.1"/>
    <property type="molecule type" value="Genomic_DNA"/>
</dbReference>